<evidence type="ECO:0000256" key="1">
    <source>
        <dbReference type="SAM" id="Phobius"/>
    </source>
</evidence>
<feature type="transmembrane region" description="Helical" evidence="1">
    <location>
        <begin position="6"/>
        <end position="33"/>
    </location>
</feature>
<gene>
    <name evidence="2" type="ORF">QWU01_16430</name>
</gene>
<dbReference type="AlphaFoldDB" id="A0AAW9CA88"/>
<evidence type="ECO:0008006" key="4">
    <source>
        <dbReference type="Google" id="ProtNLM"/>
    </source>
</evidence>
<keyword evidence="1" id="KW-1133">Transmembrane helix</keyword>
<evidence type="ECO:0000313" key="2">
    <source>
        <dbReference type="EMBL" id="MDW3778395.1"/>
    </source>
</evidence>
<sequence>MLFQLIVTIFTAIFLPLVTTNRSSGILILALLIKGINMKQLSVMEMDAISGGRYSWNFSSVSNAVTSVVTNGISAAAGIVGGAAAGAAIGTIIGGAHGGDGGGILGVGSIGQGVGMLYGLAAGAVIGGIAGGLAGFDDVYNYSTAFLDGAIEGTFTPWTSA</sequence>
<name>A0AAW9CA88_KLUCR</name>
<organism evidence="2 3">
    <name type="scientific">Kluyvera cryocrescens</name>
    <name type="common">Kluyvera citrophila</name>
    <dbReference type="NCBI Taxonomy" id="580"/>
    <lineage>
        <taxon>Bacteria</taxon>
        <taxon>Pseudomonadati</taxon>
        <taxon>Pseudomonadota</taxon>
        <taxon>Gammaproteobacteria</taxon>
        <taxon>Enterobacterales</taxon>
        <taxon>Enterobacteriaceae</taxon>
        <taxon>Kluyvera</taxon>
    </lineage>
</organism>
<dbReference type="Proteomes" id="UP001276300">
    <property type="component" value="Unassembled WGS sequence"/>
</dbReference>
<protein>
    <recommendedName>
        <fullName evidence="4">Colicin V production protein</fullName>
    </recommendedName>
</protein>
<dbReference type="EMBL" id="JAUEQX010000014">
    <property type="protein sequence ID" value="MDW3778395.1"/>
    <property type="molecule type" value="Genomic_DNA"/>
</dbReference>
<accession>A0AAW9CA88</accession>
<keyword evidence="1" id="KW-0812">Transmembrane</keyword>
<dbReference type="RefSeq" id="WP_233269663.1">
    <property type="nucleotide sequence ID" value="NZ_CALMQG010000019.1"/>
</dbReference>
<comment type="caution">
    <text evidence="2">The sequence shown here is derived from an EMBL/GenBank/DDBJ whole genome shotgun (WGS) entry which is preliminary data.</text>
</comment>
<keyword evidence="1" id="KW-0472">Membrane</keyword>
<reference evidence="2" key="1">
    <citation type="journal article" date="2023" name="J Glob Antimicrob Resist">
        <title>Emergence of NDM-1 and KPC-3 carbapenemases in Kluyvera cryocrescens: Investigating genetic heterogeneity and acquisition routes of blaNDM-1 in Enterobacterales species in Portugal.</title>
        <authorList>
            <person name="Loiodice M."/>
            <person name="Ribeiro M."/>
            <person name="Peixe L."/>
            <person name="Novais A."/>
        </authorList>
    </citation>
    <scope>NUCLEOTIDE SEQUENCE</scope>
    <source>
        <strain evidence="2">K629</strain>
    </source>
</reference>
<proteinExistence type="predicted"/>
<evidence type="ECO:0000313" key="3">
    <source>
        <dbReference type="Proteomes" id="UP001276300"/>
    </source>
</evidence>